<proteinExistence type="predicted"/>
<dbReference type="GeneID" id="25338179"/>
<evidence type="ECO:0000313" key="3">
    <source>
        <dbReference type="EMBL" id="CDJ61529.1"/>
    </source>
</evidence>
<keyword evidence="4" id="KW-1185">Reference proteome</keyword>
<dbReference type="RefSeq" id="XP_013338179.1">
    <property type="nucleotide sequence ID" value="XM_013482725.1"/>
</dbReference>
<evidence type="ECO:0000313" key="4">
    <source>
        <dbReference type="Proteomes" id="UP000030763"/>
    </source>
</evidence>
<reference evidence="3" key="2">
    <citation type="submission" date="2013-10" db="EMBL/GenBank/DDBJ databases">
        <authorList>
            <person name="Aslett M."/>
        </authorList>
    </citation>
    <scope>NUCLEOTIDE SEQUENCE [LARGE SCALE GENOMIC DNA]</scope>
    <source>
        <strain evidence="3">Weybridge</strain>
    </source>
</reference>
<accession>U6MGF9</accession>
<evidence type="ECO:0000256" key="1">
    <source>
        <dbReference type="SAM" id="MobiDB-lite"/>
    </source>
</evidence>
<feature type="region of interest" description="Disordered" evidence="1">
    <location>
        <begin position="174"/>
        <end position="201"/>
    </location>
</feature>
<dbReference type="InterPro" id="IPR021288">
    <property type="entry name" value="Surface_antigen"/>
</dbReference>
<organism evidence="3 4">
    <name type="scientific">Eimeria maxima</name>
    <name type="common">Coccidian parasite</name>
    <dbReference type="NCBI Taxonomy" id="5804"/>
    <lineage>
        <taxon>Eukaryota</taxon>
        <taxon>Sar</taxon>
        <taxon>Alveolata</taxon>
        <taxon>Apicomplexa</taxon>
        <taxon>Conoidasida</taxon>
        <taxon>Coccidia</taxon>
        <taxon>Eucoccidiorida</taxon>
        <taxon>Eimeriorina</taxon>
        <taxon>Eimeriidae</taxon>
        <taxon>Eimeria</taxon>
    </lineage>
</organism>
<name>U6MGF9_EIMMA</name>
<sequence>MKTFSSVLLAAAVLGAGLGVNGLTSGDPKGSSSPAECLEDFNAARKRAGLKPFTAEQSLDKKMPTSDDGYINSMCQKITGEETRVVVKSTERTGTYAFAPATDSEDGCSAAVSFWKEVHTNFQEPPPVYNQSEEGVYGDSRVRSFVALYSTAENATIDCAYITCPVVTKTTTPIPSSTATTTTSTTVSAAPTTPQSPQTYNWNFDDEELAKQRENGSGASVRRLSDAVETVTSLVCLTNPAALVDQKMPFS</sequence>
<dbReference type="VEuPathDB" id="ToxoDB:EMWEY_00041930"/>
<feature type="compositionally biased region" description="Low complexity" evidence="1">
    <location>
        <begin position="174"/>
        <end position="197"/>
    </location>
</feature>
<gene>
    <name evidence="3" type="ORF">EMWEY_00041930</name>
</gene>
<keyword evidence="2" id="KW-0732">Signal</keyword>
<dbReference type="OrthoDB" id="346569at2759"/>
<reference evidence="3" key="1">
    <citation type="submission" date="2013-10" db="EMBL/GenBank/DDBJ databases">
        <title>Genomic analysis of the causative agents of coccidiosis in chickens.</title>
        <authorList>
            <person name="Reid A.J."/>
            <person name="Blake D."/>
            <person name="Billington K."/>
            <person name="Browne H."/>
            <person name="Dunn M."/>
            <person name="Hung S."/>
            <person name="Kawahara F."/>
            <person name="Miranda-Saavedra D."/>
            <person name="Mourier T."/>
            <person name="Nagra H."/>
            <person name="Otto T.D."/>
            <person name="Rawlings N."/>
            <person name="Sanchez A."/>
            <person name="Sanders M."/>
            <person name="Subramaniam C."/>
            <person name="Tay Y."/>
            <person name="Dear P."/>
            <person name="Doerig C."/>
            <person name="Gruber A."/>
            <person name="Parkinson J."/>
            <person name="Shirley M."/>
            <person name="Wan K.L."/>
            <person name="Berriman M."/>
            <person name="Tomley F."/>
            <person name="Pain A."/>
        </authorList>
    </citation>
    <scope>NUCLEOTIDE SEQUENCE [LARGE SCALE GENOMIC DNA]</scope>
    <source>
        <strain evidence="3">Weybridge</strain>
    </source>
</reference>
<feature type="signal peptide" evidence="2">
    <location>
        <begin position="1"/>
        <end position="19"/>
    </location>
</feature>
<evidence type="ECO:0000256" key="2">
    <source>
        <dbReference type="SAM" id="SignalP"/>
    </source>
</evidence>
<dbReference type="AlphaFoldDB" id="U6MGF9"/>
<feature type="chain" id="PRO_5004676209" evidence="2">
    <location>
        <begin position="20"/>
        <end position="251"/>
    </location>
</feature>
<dbReference type="Pfam" id="PF11054">
    <property type="entry name" value="Surface_antigen"/>
    <property type="match status" value="1"/>
</dbReference>
<protein>
    <submittedName>
        <fullName evidence="3">SAG family member</fullName>
    </submittedName>
</protein>
<dbReference type="Proteomes" id="UP000030763">
    <property type="component" value="Unassembled WGS sequence"/>
</dbReference>
<dbReference type="EMBL" id="HG722112">
    <property type="protein sequence ID" value="CDJ61529.1"/>
    <property type="molecule type" value="Genomic_DNA"/>
</dbReference>